<dbReference type="SUPFAM" id="SSF53335">
    <property type="entry name" value="S-adenosyl-L-methionine-dependent methyltransferases"/>
    <property type="match status" value="1"/>
</dbReference>
<feature type="binding site" evidence="6">
    <location>
        <position position="144"/>
    </location>
    <ligand>
        <name>S-adenosyl-L-methionine</name>
        <dbReference type="ChEBI" id="CHEBI:59789"/>
    </ligand>
</feature>
<keyword evidence="5 6" id="KW-0694">RNA-binding</keyword>
<dbReference type="InterPro" id="IPR031341">
    <property type="entry name" value="Methyltr_RsmF_N"/>
</dbReference>
<dbReference type="PANTHER" id="PTHR22807">
    <property type="entry name" value="NOP2 YEAST -RELATED NOL1/NOP2/FMU SUN DOMAIN-CONTAINING"/>
    <property type="match status" value="1"/>
</dbReference>
<keyword evidence="3 6" id="KW-0808">Transferase</keyword>
<keyword evidence="4 6" id="KW-0949">S-adenosyl-L-methionine</keyword>
<dbReference type="Pfam" id="PF01189">
    <property type="entry name" value="Methyltr_RsmB-F"/>
    <property type="match status" value="1"/>
</dbReference>
<evidence type="ECO:0000256" key="1">
    <source>
        <dbReference type="ARBA" id="ARBA00022490"/>
    </source>
</evidence>
<dbReference type="Pfam" id="PF17125">
    <property type="entry name" value="Methyltr_RsmF_N"/>
    <property type="match status" value="1"/>
</dbReference>
<dbReference type="OrthoDB" id="9810297at2"/>
<dbReference type="STRING" id="1433126.BN938_3053"/>
<evidence type="ECO:0000256" key="3">
    <source>
        <dbReference type="ARBA" id="ARBA00022679"/>
    </source>
</evidence>
<name>A0A060RBV5_9BACT</name>
<accession>A0A060RBV5</accession>
<dbReference type="PANTHER" id="PTHR22807:SF30">
    <property type="entry name" value="28S RRNA (CYTOSINE(4447)-C(5))-METHYLTRANSFERASE-RELATED"/>
    <property type="match status" value="1"/>
</dbReference>
<dbReference type="Pfam" id="PF13636">
    <property type="entry name" value="Methyltranf_PUA"/>
    <property type="match status" value="1"/>
</dbReference>
<keyword evidence="1" id="KW-0963">Cytoplasm</keyword>
<dbReference type="InterPro" id="IPR049560">
    <property type="entry name" value="MeTrfase_RsmB-F_NOP2_cat"/>
</dbReference>
<dbReference type="GO" id="GO:0008173">
    <property type="term" value="F:RNA methyltransferase activity"/>
    <property type="evidence" value="ECO:0007669"/>
    <property type="project" value="InterPro"/>
</dbReference>
<evidence type="ECO:0000259" key="7">
    <source>
        <dbReference type="PROSITE" id="PS51686"/>
    </source>
</evidence>
<evidence type="ECO:0000313" key="8">
    <source>
        <dbReference type="EMBL" id="CDN33115.1"/>
    </source>
</evidence>
<dbReference type="Gene3D" id="3.40.50.150">
    <property type="entry name" value="Vaccinia Virus protein VP39"/>
    <property type="match status" value="1"/>
</dbReference>
<dbReference type="GO" id="GO:0001510">
    <property type="term" value="P:RNA methylation"/>
    <property type="evidence" value="ECO:0007669"/>
    <property type="project" value="InterPro"/>
</dbReference>
<evidence type="ECO:0000256" key="2">
    <source>
        <dbReference type="ARBA" id="ARBA00022603"/>
    </source>
</evidence>
<dbReference type="KEGG" id="rbc:BN938_3053"/>
<organism evidence="8 9">
    <name type="scientific">Mucinivorans hirudinis</name>
    <dbReference type="NCBI Taxonomy" id="1433126"/>
    <lineage>
        <taxon>Bacteria</taxon>
        <taxon>Pseudomonadati</taxon>
        <taxon>Bacteroidota</taxon>
        <taxon>Bacteroidia</taxon>
        <taxon>Bacteroidales</taxon>
        <taxon>Rikenellaceae</taxon>
        <taxon>Mucinivorans</taxon>
    </lineage>
</organism>
<evidence type="ECO:0000256" key="5">
    <source>
        <dbReference type="ARBA" id="ARBA00022884"/>
    </source>
</evidence>
<evidence type="ECO:0000256" key="4">
    <source>
        <dbReference type="ARBA" id="ARBA00022691"/>
    </source>
</evidence>
<feature type="binding site" evidence="6">
    <location>
        <position position="117"/>
    </location>
    <ligand>
        <name>S-adenosyl-L-methionine</name>
        <dbReference type="ChEBI" id="CHEBI:59789"/>
    </ligand>
</feature>
<dbReference type="eggNOG" id="COG0144">
    <property type="taxonomic scope" value="Bacteria"/>
</dbReference>
<dbReference type="PROSITE" id="PS51686">
    <property type="entry name" value="SAM_MT_RSMB_NOP"/>
    <property type="match status" value="1"/>
</dbReference>
<dbReference type="PRINTS" id="PR02008">
    <property type="entry name" value="RCMTFAMILY"/>
</dbReference>
<dbReference type="HOGENOM" id="CLU_005316_6_0_10"/>
<dbReference type="CDD" id="cd02440">
    <property type="entry name" value="AdoMet_MTases"/>
    <property type="match status" value="1"/>
</dbReference>
<comment type="similarity">
    <text evidence="6">Belongs to the class I-like SAM-binding methyltransferase superfamily. RsmB/NOP family.</text>
</comment>
<gene>
    <name evidence="8" type="ORF">BN938_3053</name>
</gene>
<evidence type="ECO:0000256" key="6">
    <source>
        <dbReference type="PROSITE-ProRule" id="PRU01023"/>
    </source>
</evidence>
<keyword evidence="2 6" id="KW-0489">Methyltransferase</keyword>
<keyword evidence="9" id="KW-1185">Reference proteome</keyword>
<dbReference type="GO" id="GO:0003723">
    <property type="term" value="F:RNA binding"/>
    <property type="evidence" value="ECO:0007669"/>
    <property type="project" value="UniProtKB-UniRule"/>
</dbReference>
<dbReference type="InterPro" id="IPR029063">
    <property type="entry name" value="SAM-dependent_MTases_sf"/>
</dbReference>
<dbReference type="AlphaFoldDB" id="A0A060RBV5"/>
<feature type="domain" description="SAM-dependent MTase RsmB/NOP-type" evidence="7">
    <location>
        <begin position="1"/>
        <end position="274"/>
    </location>
</feature>
<evidence type="ECO:0000313" key="9">
    <source>
        <dbReference type="Proteomes" id="UP000027616"/>
    </source>
</evidence>
<dbReference type="Proteomes" id="UP000027616">
    <property type="component" value="Chromosome I"/>
</dbReference>
<dbReference type="InterPro" id="IPR023267">
    <property type="entry name" value="RCMT"/>
</dbReference>
<feature type="binding site" evidence="6">
    <location>
        <position position="162"/>
    </location>
    <ligand>
        <name>S-adenosyl-L-methionine</name>
        <dbReference type="ChEBI" id="CHEBI:59789"/>
    </ligand>
</feature>
<reference evidence="8 9" key="1">
    <citation type="journal article" date="2015" name="Genome Announc.">
        <title>Complete Genome Sequence of the Novel Leech Symbiont Mucinivorans hirudinis M3T.</title>
        <authorList>
            <person name="Nelson M.C."/>
            <person name="Bomar L."/>
            <person name="Graf J."/>
        </authorList>
    </citation>
    <scope>NUCLEOTIDE SEQUENCE [LARGE SCALE GENOMIC DNA]</scope>
    <source>
        <strain evidence="9">M3</strain>
    </source>
</reference>
<dbReference type="PATRIC" id="fig|1433126.3.peg.3020"/>
<dbReference type="InterPro" id="IPR027391">
    <property type="entry name" value="Nol1_Nop2_Fmu_2"/>
</dbReference>
<dbReference type="Gene3D" id="2.30.130.60">
    <property type="match status" value="1"/>
</dbReference>
<dbReference type="InterPro" id="IPR001678">
    <property type="entry name" value="MeTrfase_RsmB-F_NOP2_dom"/>
</dbReference>
<feature type="binding site" evidence="6">
    <location>
        <begin position="96"/>
        <end position="102"/>
    </location>
    <ligand>
        <name>S-adenosyl-L-methionine</name>
        <dbReference type="ChEBI" id="CHEBI:59789"/>
    </ligand>
</feature>
<protein>
    <submittedName>
        <fullName evidence="8">tRNA and rRNA cytosine-C5-methylase</fullName>
    </submittedName>
</protein>
<dbReference type="Gene3D" id="3.30.70.1170">
    <property type="entry name" value="Sun protein, domain 3"/>
    <property type="match status" value="1"/>
</dbReference>
<proteinExistence type="inferred from homology"/>
<feature type="active site" description="Nucleophile" evidence="6">
    <location>
        <position position="215"/>
    </location>
</feature>
<dbReference type="EMBL" id="HG934468">
    <property type="protein sequence ID" value="CDN33115.1"/>
    <property type="molecule type" value="Genomic_DNA"/>
</dbReference>
<sequence>MIPEKFAVQHSAELLAALEDKQCVSIRYNPLKPTKKIEGQQVEWCTNGIYLAERPIFTLDPLFHGGAYYPQEASSMFVGWMVERLGMSKPRVLDLCAAPGGKTTQITEYADVVVSNDVIRSRAKVLSENVERWGSGNVAVTCNDPRDFGERLPSYFDILVIDTPCSGEGMFRKEPAAREEWSPENVELCAARSRRIVSDAWAALREGGVLIYSTCTFNRLENDENALWICRELGGEIIYFEDVPQGIVCSEAGYHFYPHKVVGEGFYAVAIRKEGGEETADLRAKKGLLPAAELAELSKWVGGELDFRVGGGNVYGFTKGLVDVVNILLDRRFNLQYSGVMMGEMIRGALKPAHSLATYFNVRYEQRVEFELEIALEYLRKGNISADYCVDEGLNLVTFNDLPIGWIKKISNRTNNLYPSKLRILHY</sequence>